<dbReference type="SUPFAM" id="SSF52507">
    <property type="entry name" value="Homo-oligomeric flavin-containing Cys decarboxylases, HFCD"/>
    <property type="match status" value="1"/>
</dbReference>
<dbReference type="SUPFAM" id="SSF102645">
    <property type="entry name" value="CoaB-like"/>
    <property type="match status" value="1"/>
</dbReference>
<comment type="pathway">
    <text evidence="3">Cofactor biosynthesis; coenzyme A biosynthesis; CoA from (R)-pantothenate: step 3/5.</text>
</comment>
<feature type="binding site" evidence="3">
    <location>
        <position position="301"/>
    </location>
    <ligand>
        <name>CTP</name>
        <dbReference type="ChEBI" id="CHEBI:37563"/>
    </ligand>
</feature>
<feature type="compositionally biased region" description="Polar residues" evidence="4">
    <location>
        <begin position="187"/>
        <end position="204"/>
    </location>
</feature>
<feature type="binding site" evidence="3">
    <location>
        <position position="311"/>
    </location>
    <ligand>
        <name>CTP</name>
        <dbReference type="ChEBI" id="CHEBI:37563"/>
    </ligand>
</feature>
<dbReference type="Pfam" id="PF04127">
    <property type="entry name" value="DFP"/>
    <property type="match status" value="1"/>
</dbReference>
<evidence type="ECO:0000259" key="5">
    <source>
        <dbReference type="Pfam" id="PF02441"/>
    </source>
</evidence>
<keyword evidence="1 3" id="KW-0210">Decarboxylase</keyword>
<feature type="domain" description="Flavoprotein" evidence="5">
    <location>
        <begin position="1"/>
        <end position="170"/>
    </location>
</feature>
<name>A0ABY5SJ06_9MICO</name>
<feature type="binding site" evidence="3">
    <location>
        <begin position="328"/>
        <end position="331"/>
    </location>
    <ligand>
        <name>CTP</name>
        <dbReference type="ChEBI" id="CHEBI:37563"/>
    </ligand>
</feature>
<comment type="catalytic activity">
    <reaction evidence="3">
        <text>N-[(R)-4-phosphopantothenoyl]-L-cysteine + H(+) = (R)-4'-phosphopantetheine + CO2</text>
        <dbReference type="Rhea" id="RHEA:16793"/>
        <dbReference type="ChEBI" id="CHEBI:15378"/>
        <dbReference type="ChEBI" id="CHEBI:16526"/>
        <dbReference type="ChEBI" id="CHEBI:59458"/>
        <dbReference type="ChEBI" id="CHEBI:61723"/>
        <dbReference type="EC" id="4.1.1.36"/>
    </reaction>
</comment>
<dbReference type="Proteomes" id="UP001064879">
    <property type="component" value="Chromosome"/>
</dbReference>
<dbReference type="EC" id="6.3.2.5" evidence="3"/>
<dbReference type="PANTHER" id="PTHR14359">
    <property type="entry name" value="HOMO-OLIGOMERIC FLAVIN CONTAINING CYS DECARBOXYLASE FAMILY"/>
    <property type="match status" value="1"/>
</dbReference>
<keyword evidence="3" id="KW-0511">Multifunctional enzyme</keyword>
<proteinExistence type="inferred from homology"/>
<dbReference type="InterPro" id="IPR035929">
    <property type="entry name" value="CoaB-like_sf"/>
</dbReference>
<dbReference type="InterPro" id="IPR005252">
    <property type="entry name" value="CoaBC"/>
</dbReference>
<dbReference type="InterPro" id="IPR003382">
    <property type="entry name" value="Flavoprotein"/>
</dbReference>
<comment type="catalytic activity">
    <reaction evidence="3">
        <text>(R)-4'-phosphopantothenate + L-cysteine + CTP = N-[(R)-4-phosphopantothenoyl]-L-cysteine + CMP + diphosphate + H(+)</text>
        <dbReference type="Rhea" id="RHEA:19397"/>
        <dbReference type="ChEBI" id="CHEBI:10986"/>
        <dbReference type="ChEBI" id="CHEBI:15378"/>
        <dbReference type="ChEBI" id="CHEBI:33019"/>
        <dbReference type="ChEBI" id="CHEBI:35235"/>
        <dbReference type="ChEBI" id="CHEBI:37563"/>
        <dbReference type="ChEBI" id="CHEBI:59458"/>
        <dbReference type="ChEBI" id="CHEBI:60377"/>
        <dbReference type="EC" id="6.3.2.5"/>
    </reaction>
</comment>
<comment type="caution">
    <text evidence="3">Lacks conserved residue(s) required for the propagation of feature annotation.</text>
</comment>
<keyword evidence="3" id="KW-0479">Metal-binding</keyword>
<dbReference type="InterPro" id="IPR007085">
    <property type="entry name" value="DNA/pantothenate-metab_flavo_C"/>
</dbReference>
<protein>
    <recommendedName>
        <fullName evidence="3">Coenzyme A biosynthesis bifunctional protein CoaBC</fullName>
    </recommendedName>
    <alternativeName>
        <fullName evidence="3">DNA/pantothenate metabolism flavoprotein</fullName>
    </alternativeName>
    <alternativeName>
        <fullName evidence="3">Phosphopantothenoylcysteine synthetase/decarboxylase</fullName>
        <shortName evidence="3">PPCS-PPCDC</shortName>
    </alternativeName>
    <domain>
        <recommendedName>
            <fullName evidence="3">Phosphopantothenoylcysteine decarboxylase</fullName>
            <shortName evidence="3">PPC decarboxylase</shortName>
            <shortName evidence="3">PPC-DC</shortName>
            <ecNumber evidence="3">4.1.1.36</ecNumber>
        </recommendedName>
        <alternativeName>
            <fullName evidence="3">CoaC</fullName>
        </alternativeName>
    </domain>
    <domain>
        <recommendedName>
            <fullName evidence="3">Phosphopantothenate--cysteine ligase</fullName>
            <ecNumber evidence="3">6.3.2.5</ecNumber>
        </recommendedName>
        <alternativeName>
            <fullName evidence="3">CoaB</fullName>
        </alternativeName>
        <alternativeName>
            <fullName evidence="3">Phosphopantothenoylcysteine synthetase</fullName>
            <shortName evidence="3">PPC synthetase</shortName>
            <shortName evidence="3">PPC-S</shortName>
        </alternativeName>
    </domain>
</protein>
<dbReference type="EC" id="4.1.1.36" evidence="3"/>
<comment type="cofactor">
    <cofactor evidence="3">
        <name>FMN</name>
        <dbReference type="ChEBI" id="CHEBI:58210"/>
    </cofactor>
    <text evidence="3">Binds 1 FMN per subunit.</text>
</comment>
<dbReference type="Gene3D" id="3.40.50.10300">
    <property type="entry name" value="CoaB-like"/>
    <property type="match status" value="1"/>
</dbReference>
<dbReference type="EMBL" id="CP093443">
    <property type="protein sequence ID" value="UVI34498.1"/>
    <property type="molecule type" value="Genomic_DNA"/>
</dbReference>
<keyword evidence="3" id="KW-0288">FMN</keyword>
<keyword evidence="3" id="KW-0436">Ligase</keyword>
<gene>
    <name evidence="3" type="primary">coaBC</name>
    <name evidence="7" type="ORF">L1F31_10110</name>
</gene>
<feature type="binding site" evidence="3">
    <location>
        <position position="369"/>
    </location>
    <ligand>
        <name>CTP</name>
        <dbReference type="ChEBI" id="CHEBI:37563"/>
    </ligand>
</feature>
<feature type="region of interest" description="Phosphopantothenate--cysteine ligase" evidence="3">
    <location>
        <begin position="209"/>
        <end position="434"/>
    </location>
</feature>
<evidence type="ECO:0000256" key="1">
    <source>
        <dbReference type="ARBA" id="ARBA00022793"/>
    </source>
</evidence>
<comment type="function">
    <text evidence="3">Catalyzes two sequential steps in the biosynthesis of coenzyme A. In the first step cysteine is conjugated to 4'-phosphopantothenate to form 4-phosphopantothenoylcysteine. In the second step the latter compound is decarboxylated to form 4'-phosphopantotheine.</text>
</comment>
<evidence type="ECO:0000313" key="7">
    <source>
        <dbReference type="EMBL" id="UVI34498.1"/>
    </source>
</evidence>
<evidence type="ECO:0000256" key="4">
    <source>
        <dbReference type="SAM" id="MobiDB-lite"/>
    </source>
</evidence>
<reference evidence="7" key="1">
    <citation type="submission" date="2022-03" db="EMBL/GenBank/DDBJ databases">
        <title>Brevibacterium spongiae sp. nov., isolated from marine sponge.</title>
        <authorList>
            <person name="Li Z."/>
            <person name="Zhang M."/>
        </authorList>
    </citation>
    <scope>NUCLEOTIDE SEQUENCE</scope>
    <source>
        <strain evidence="7">WHS-Z9</strain>
    </source>
</reference>
<evidence type="ECO:0000313" key="8">
    <source>
        <dbReference type="Proteomes" id="UP001064879"/>
    </source>
</evidence>
<feature type="region of interest" description="Phosphopantothenoylcysteine decarboxylase" evidence="3">
    <location>
        <begin position="1"/>
        <end position="208"/>
    </location>
</feature>
<sequence length="434" mass="44800">MRTVLGVAGGIAAYKAAHIIRRLRELDHSVKVVPTANALNFVGAPTFEALSGQTVTTDVFDEIDTVNHVRIGQDAELVIIAPATANIIAKIAAGIADDLLTATVLTTTAEVVVAPAMHTEMWQNPATVANIATLRARGVHVLDPAIGRLTGPDSGPGRLPEPEDIVAYALSVTEAAGASAAEPGTFSAESNTSTAETGPGSDSLTGRRIVISAGGTREALDPVRFLGNRSSGKQGIALAKAAHAAGAEVELVAANIDSGLLSDLPAGITITPVESTLELQTAMHASQPAADALIMAAAVADFRPAETTGSKMKKTGDDGLTLRLVQNPDILRGLVDERVGAQIIVGFAAETGDAQSTALDYARAKFARKGVDLLVFNDVSNDRAFGHDHTAVQIIGSADGQTTIGEEFQGSKDDVSQKVIAALTEQLTDLESTP</sequence>
<dbReference type="Pfam" id="PF02441">
    <property type="entry name" value="Flavoprotein"/>
    <property type="match status" value="1"/>
</dbReference>
<dbReference type="PANTHER" id="PTHR14359:SF6">
    <property type="entry name" value="PHOSPHOPANTOTHENOYLCYSTEINE DECARBOXYLASE"/>
    <property type="match status" value="1"/>
</dbReference>
<comment type="pathway">
    <text evidence="3">Cofactor biosynthesis; coenzyme A biosynthesis; CoA from (R)-pantothenate: step 2/5.</text>
</comment>
<keyword evidence="8" id="KW-1185">Reference proteome</keyword>
<dbReference type="InterPro" id="IPR036551">
    <property type="entry name" value="Flavin_trans-like"/>
</dbReference>
<keyword evidence="3" id="KW-0460">Magnesium</keyword>
<keyword evidence="2 3" id="KW-0456">Lyase</keyword>
<evidence type="ECO:0000256" key="2">
    <source>
        <dbReference type="ARBA" id="ARBA00023239"/>
    </source>
</evidence>
<accession>A0ABY5SJ06</accession>
<feature type="domain" description="DNA/pantothenate metabolism flavoprotein C-terminal" evidence="6">
    <location>
        <begin position="204"/>
        <end position="424"/>
    </location>
</feature>
<dbReference type="HAMAP" id="MF_02225">
    <property type="entry name" value="CoaBC"/>
    <property type="match status" value="1"/>
</dbReference>
<feature type="region of interest" description="Disordered" evidence="4">
    <location>
        <begin position="180"/>
        <end position="206"/>
    </location>
</feature>
<keyword evidence="3" id="KW-0285">Flavoprotein</keyword>
<dbReference type="Gene3D" id="3.40.50.1950">
    <property type="entry name" value="Flavin prenyltransferase-like"/>
    <property type="match status" value="1"/>
</dbReference>
<comment type="similarity">
    <text evidence="3">In the N-terminal section; belongs to the HFCD (homo-oligomeric flavin containing Cys decarboxylase) superfamily.</text>
</comment>
<feature type="binding site" evidence="3">
    <location>
        <position position="365"/>
    </location>
    <ligand>
        <name>CTP</name>
        <dbReference type="ChEBI" id="CHEBI:37563"/>
    </ligand>
</feature>
<dbReference type="RefSeq" id="WP_265417180.1">
    <property type="nucleotide sequence ID" value="NZ_CP093443.1"/>
</dbReference>
<evidence type="ECO:0000259" key="6">
    <source>
        <dbReference type="Pfam" id="PF04127"/>
    </source>
</evidence>
<feature type="binding site" evidence="3">
    <location>
        <position position="347"/>
    </location>
    <ligand>
        <name>CTP</name>
        <dbReference type="ChEBI" id="CHEBI:37563"/>
    </ligand>
</feature>
<comment type="cofactor">
    <cofactor evidence="3">
        <name>Mg(2+)</name>
        <dbReference type="ChEBI" id="CHEBI:18420"/>
    </cofactor>
</comment>
<comment type="similarity">
    <text evidence="3">In the C-terminal section; belongs to the PPC synthetase family.</text>
</comment>
<organism evidence="7 8">
    <name type="scientific">Brevibacterium spongiae</name>
    <dbReference type="NCBI Taxonomy" id="2909672"/>
    <lineage>
        <taxon>Bacteria</taxon>
        <taxon>Bacillati</taxon>
        <taxon>Actinomycetota</taxon>
        <taxon>Actinomycetes</taxon>
        <taxon>Micrococcales</taxon>
        <taxon>Brevibacteriaceae</taxon>
        <taxon>Brevibacterium</taxon>
    </lineage>
</organism>
<evidence type="ECO:0000256" key="3">
    <source>
        <dbReference type="HAMAP-Rule" id="MF_02225"/>
    </source>
</evidence>